<evidence type="ECO:0000259" key="5">
    <source>
        <dbReference type="Pfam" id="PF01343"/>
    </source>
</evidence>
<protein>
    <submittedName>
        <fullName evidence="6">Peptidase S49</fullName>
    </submittedName>
</protein>
<reference evidence="6 7" key="1">
    <citation type="submission" date="2023-12" db="EMBL/GenBank/DDBJ databases">
        <title>A high-quality genome assembly for Dillenia turbinata (Dilleniales).</title>
        <authorList>
            <person name="Chanderbali A."/>
        </authorList>
    </citation>
    <scope>NUCLEOTIDE SEQUENCE [LARGE SCALE GENOMIC DNA]</scope>
    <source>
        <strain evidence="6">LSX21</strain>
        <tissue evidence="6">Leaf</tissue>
    </source>
</reference>
<accession>A0AAN8Z578</accession>
<dbReference type="InterPro" id="IPR029045">
    <property type="entry name" value="ClpP/crotonase-like_dom_sf"/>
</dbReference>
<keyword evidence="3" id="KW-0378">Hydrolase</keyword>
<feature type="domain" description="Peptidase S49" evidence="5">
    <location>
        <begin position="6"/>
        <end position="112"/>
    </location>
</feature>
<dbReference type="Pfam" id="PF01343">
    <property type="entry name" value="Peptidase_S49"/>
    <property type="match status" value="1"/>
</dbReference>
<organism evidence="6 7">
    <name type="scientific">Dillenia turbinata</name>
    <dbReference type="NCBI Taxonomy" id="194707"/>
    <lineage>
        <taxon>Eukaryota</taxon>
        <taxon>Viridiplantae</taxon>
        <taxon>Streptophyta</taxon>
        <taxon>Embryophyta</taxon>
        <taxon>Tracheophyta</taxon>
        <taxon>Spermatophyta</taxon>
        <taxon>Magnoliopsida</taxon>
        <taxon>eudicotyledons</taxon>
        <taxon>Gunneridae</taxon>
        <taxon>Pentapetalae</taxon>
        <taxon>Dilleniales</taxon>
        <taxon>Dilleniaceae</taxon>
        <taxon>Dillenia</taxon>
    </lineage>
</organism>
<evidence type="ECO:0000256" key="3">
    <source>
        <dbReference type="ARBA" id="ARBA00022801"/>
    </source>
</evidence>
<dbReference type="PANTHER" id="PTHR33209">
    <property type="entry name" value="PROTEASE 4"/>
    <property type="match status" value="1"/>
</dbReference>
<dbReference type="GO" id="GO:0008236">
    <property type="term" value="F:serine-type peptidase activity"/>
    <property type="evidence" value="ECO:0007669"/>
    <property type="project" value="UniProtKB-KW"/>
</dbReference>
<proteinExistence type="inferred from homology"/>
<keyword evidence="2" id="KW-0645">Protease</keyword>
<keyword evidence="7" id="KW-1185">Reference proteome</keyword>
<sequence length="183" mass="20359">MLTNSKFSLRQLYEKIGFNREITSRGKYAELTAADQRPFRPDEAELFAKSAQGAYAQFRDKAAFSRSMPVDKMEEVAQGGVWTGKDAASRGLVDAMGGLSQAVAIAKLKANISQGRLAELNYPQVTLVELSRPTPTLLEILSGIGSSLIGVDRTLKELLHDQTFSEEVQVRMDGIMFRDWRDR</sequence>
<dbReference type="Gene3D" id="3.90.226.10">
    <property type="entry name" value="2-enoyl-CoA Hydratase, Chain A, domain 1"/>
    <property type="match status" value="1"/>
</dbReference>
<evidence type="ECO:0000256" key="2">
    <source>
        <dbReference type="ARBA" id="ARBA00022670"/>
    </source>
</evidence>
<evidence type="ECO:0000313" key="7">
    <source>
        <dbReference type="Proteomes" id="UP001370490"/>
    </source>
</evidence>
<evidence type="ECO:0000256" key="4">
    <source>
        <dbReference type="ARBA" id="ARBA00022825"/>
    </source>
</evidence>
<dbReference type="PANTHER" id="PTHR33209:SF1">
    <property type="entry name" value="PEPTIDASE S49 DOMAIN-CONTAINING PROTEIN"/>
    <property type="match status" value="1"/>
</dbReference>
<gene>
    <name evidence="6" type="ORF">RJ641_014756</name>
</gene>
<dbReference type="AlphaFoldDB" id="A0AAN8Z578"/>
<comment type="similarity">
    <text evidence="1">Belongs to the peptidase S49 family.</text>
</comment>
<dbReference type="EMBL" id="JBAMMX010000020">
    <property type="protein sequence ID" value="KAK6921078.1"/>
    <property type="molecule type" value="Genomic_DNA"/>
</dbReference>
<dbReference type="SUPFAM" id="SSF52096">
    <property type="entry name" value="ClpP/crotonase"/>
    <property type="match status" value="1"/>
</dbReference>
<evidence type="ECO:0000313" key="6">
    <source>
        <dbReference type="EMBL" id="KAK6921078.1"/>
    </source>
</evidence>
<name>A0AAN8Z578_9MAGN</name>
<dbReference type="InterPro" id="IPR002142">
    <property type="entry name" value="Peptidase_S49"/>
</dbReference>
<dbReference type="GO" id="GO:0006508">
    <property type="term" value="P:proteolysis"/>
    <property type="evidence" value="ECO:0007669"/>
    <property type="project" value="UniProtKB-KW"/>
</dbReference>
<dbReference type="Proteomes" id="UP001370490">
    <property type="component" value="Unassembled WGS sequence"/>
</dbReference>
<comment type="caution">
    <text evidence="6">The sequence shown here is derived from an EMBL/GenBank/DDBJ whole genome shotgun (WGS) entry which is preliminary data.</text>
</comment>
<evidence type="ECO:0000256" key="1">
    <source>
        <dbReference type="ARBA" id="ARBA00008683"/>
    </source>
</evidence>
<keyword evidence="4" id="KW-0720">Serine protease</keyword>